<feature type="active site" description="Charge relay system" evidence="9 10">
    <location>
        <position position="143"/>
    </location>
</feature>
<dbReference type="PRINTS" id="PR00723">
    <property type="entry name" value="SUBTILISIN"/>
</dbReference>
<evidence type="ECO:0000256" key="5">
    <source>
        <dbReference type="ARBA" id="ARBA00022729"/>
    </source>
</evidence>
<evidence type="ECO:0000259" key="13">
    <source>
        <dbReference type="Pfam" id="PF05922"/>
    </source>
</evidence>
<dbReference type="GO" id="GO:0006508">
    <property type="term" value="P:proteolysis"/>
    <property type="evidence" value="ECO:0007669"/>
    <property type="project" value="UniProtKB-KW"/>
</dbReference>
<sequence>MGSFLLLLNLLCFTCLNFTWAVEEHKTYIIHMDHSKRPTSFSTHEEWHLSTLASLSSSSSLPSSAMEDRLLYTYTHAMHGFSARLTFSELAELENHPAHVASYPDSYGQLLTTYTPKFLGLSKTSGIWPESSYGSDIIIGILDTGIWPESKSFDDHGLSPVPDRWKGRCENRTTFSMSLCNRKLIGARSFSKGLRASGLHIEDFDYDSPRDFDGHGTHTSSTAAGNYVHNVEYFGYAKGSAKGIAPAARVAIYKVVWSSDDDSSAATDVLAGIDQAIADGVDVMSLSLAFKPASPYHEDVIAIGALSAVRRGILVSCSAGNSGSSWYSVLNGAPWIMTVGAGTTDRSFSASLTLGNGFMLHGTSYFPLSIYIADLPLYYDRSNISKASCLNSSLEVSQVAGKVVLCDMNNQTNIFNQIDEVNRAGAAAGIFVGHTMLLEPDSLYIPSLVVQPSEADRVKQYASQTINATVKEMTFQITKHNAKPAPQVTYFSSRGPNPISPMVLKPDVLAPGKDVLAAWVPHNPTAKYRSDKLVSTYALDSGTSMSSPHVAAVAALVRSVHQDWSAAAIKSAIMTTAQIYDNRHAIIRNEGTSQPATPLDFGSGHVDPNRAMDPGLIYDLDFQDYVNFICTLNYTTKQMMAMLRLRKWECKLDKGDLNYPSFIAVFNKTDVPSYPKNKTFIRVLTNVGLPDAVYSSAVDVPKGMKVIITPSSLTFSERNDKQIFRLHLEVDEEALSAGQKGTRVAYGYLRWTDEKSEHIVSSPIVAIVH</sequence>
<dbReference type="InterPro" id="IPR037045">
    <property type="entry name" value="S8pro/Inhibitor_I9_sf"/>
</dbReference>
<dbReference type="GO" id="GO:0005576">
    <property type="term" value="C:extracellular region"/>
    <property type="evidence" value="ECO:0007669"/>
    <property type="project" value="UniProtKB-SubCell"/>
</dbReference>
<name>A0A5K0VD09_9MAGN</name>
<keyword evidence="8" id="KW-0325">Glycoprotein</keyword>
<evidence type="ECO:0000256" key="9">
    <source>
        <dbReference type="PIRSR" id="PIRSR615500-1"/>
    </source>
</evidence>
<dbReference type="PROSITE" id="PS00138">
    <property type="entry name" value="SUBTILASE_SER"/>
    <property type="match status" value="1"/>
</dbReference>
<evidence type="ECO:0000256" key="7">
    <source>
        <dbReference type="ARBA" id="ARBA00022825"/>
    </source>
</evidence>
<evidence type="ECO:0000259" key="12">
    <source>
        <dbReference type="Pfam" id="PF00082"/>
    </source>
</evidence>
<dbReference type="InterPro" id="IPR036852">
    <property type="entry name" value="Peptidase_S8/S53_dom_sf"/>
</dbReference>
<dbReference type="Gene3D" id="3.50.30.30">
    <property type="match status" value="1"/>
</dbReference>
<feature type="active site" description="Charge relay system" evidence="9 10">
    <location>
        <position position="544"/>
    </location>
</feature>
<dbReference type="Pfam" id="PF05922">
    <property type="entry name" value="Inhibitor_I9"/>
    <property type="match status" value="1"/>
</dbReference>
<dbReference type="InterPro" id="IPR041469">
    <property type="entry name" value="Subtilisin-like_FN3"/>
</dbReference>
<dbReference type="OMA" id="CQNNTTN"/>
<evidence type="ECO:0000256" key="1">
    <source>
        <dbReference type="ARBA" id="ARBA00004613"/>
    </source>
</evidence>
<feature type="domain" description="Inhibitor I9" evidence="13">
    <location>
        <begin position="27"/>
        <end position="107"/>
    </location>
</feature>
<evidence type="ECO:0000259" key="14">
    <source>
        <dbReference type="Pfam" id="PF17766"/>
    </source>
</evidence>
<evidence type="ECO:0000256" key="4">
    <source>
        <dbReference type="ARBA" id="ARBA00022670"/>
    </source>
</evidence>
<dbReference type="InterPro" id="IPR034197">
    <property type="entry name" value="Peptidases_S8_3"/>
</dbReference>
<dbReference type="AlphaFoldDB" id="A0A5K0VD09"/>
<protein>
    <recommendedName>
        <fullName evidence="16">Peptidase S8/S53 domain-containing protein</fullName>
    </recommendedName>
</protein>
<feature type="domain" description="Peptidase S8/S53" evidence="12">
    <location>
        <begin position="134"/>
        <end position="584"/>
    </location>
</feature>
<evidence type="ECO:0008006" key="16">
    <source>
        <dbReference type="Google" id="ProtNLM"/>
    </source>
</evidence>
<dbReference type="InterPro" id="IPR010259">
    <property type="entry name" value="S8pro/Inhibitor_I9"/>
</dbReference>
<dbReference type="InterPro" id="IPR023828">
    <property type="entry name" value="Peptidase_S8_Ser-AS"/>
</dbReference>
<keyword evidence="7 10" id="KW-0720">Serine protease</keyword>
<evidence type="ECO:0000256" key="3">
    <source>
        <dbReference type="ARBA" id="ARBA00022525"/>
    </source>
</evidence>
<gene>
    <name evidence="15" type="ORF">NYM_LOCUS1430</name>
</gene>
<feature type="signal peptide" evidence="11">
    <location>
        <begin position="1"/>
        <end position="21"/>
    </location>
</feature>
<keyword evidence="4 10" id="KW-0645">Protease</keyword>
<dbReference type="Pfam" id="PF00082">
    <property type="entry name" value="Peptidase_S8"/>
    <property type="match status" value="1"/>
</dbReference>
<proteinExistence type="inferred from homology"/>
<dbReference type="SUPFAM" id="SSF52743">
    <property type="entry name" value="Subtilisin-like"/>
    <property type="match status" value="1"/>
</dbReference>
<dbReference type="InterPro" id="IPR015500">
    <property type="entry name" value="Peptidase_S8_subtilisin-rel"/>
</dbReference>
<dbReference type="InterPro" id="IPR000209">
    <property type="entry name" value="Peptidase_S8/S53_dom"/>
</dbReference>
<dbReference type="InterPro" id="IPR045051">
    <property type="entry name" value="SBT"/>
</dbReference>
<dbReference type="PROSITE" id="PS51892">
    <property type="entry name" value="SUBTILASE"/>
    <property type="match status" value="1"/>
</dbReference>
<evidence type="ECO:0000256" key="11">
    <source>
        <dbReference type="SAM" id="SignalP"/>
    </source>
</evidence>
<dbReference type="Gramene" id="NC1G0109690.1">
    <property type="protein sequence ID" value="NC1G0109690.1:cds"/>
    <property type="gene ID" value="NC1G0109690"/>
</dbReference>
<feature type="active site" description="Charge relay system" evidence="9 10">
    <location>
        <position position="215"/>
    </location>
</feature>
<dbReference type="GO" id="GO:0004252">
    <property type="term" value="F:serine-type endopeptidase activity"/>
    <property type="evidence" value="ECO:0007669"/>
    <property type="project" value="UniProtKB-UniRule"/>
</dbReference>
<accession>A0A5K0VD09</accession>
<evidence type="ECO:0000256" key="10">
    <source>
        <dbReference type="PROSITE-ProRule" id="PRU01240"/>
    </source>
</evidence>
<comment type="subcellular location">
    <subcellularLocation>
        <location evidence="1">Secreted</location>
    </subcellularLocation>
</comment>
<reference evidence="15" key="1">
    <citation type="submission" date="2019-09" db="EMBL/GenBank/DDBJ databases">
        <authorList>
            <person name="Zhang L."/>
        </authorList>
    </citation>
    <scope>NUCLEOTIDE SEQUENCE</scope>
</reference>
<comment type="similarity">
    <text evidence="2 10">Belongs to the peptidase S8 family.</text>
</comment>
<evidence type="ECO:0000313" key="15">
    <source>
        <dbReference type="EMBL" id="VVV38004.1"/>
    </source>
</evidence>
<dbReference type="EMBL" id="LR721774">
    <property type="protein sequence ID" value="VVV38004.1"/>
    <property type="molecule type" value="Genomic_DNA"/>
</dbReference>
<keyword evidence="6 10" id="KW-0378">Hydrolase</keyword>
<dbReference type="CDD" id="cd04852">
    <property type="entry name" value="Peptidases_S8_3"/>
    <property type="match status" value="1"/>
</dbReference>
<evidence type="ECO:0000256" key="2">
    <source>
        <dbReference type="ARBA" id="ARBA00011073"/>
    </source>
</evidence>
<organism evidence="15">
    <name type="scientific">Nymphaea colorata</name>
    <name type="common">pocket water lily</name>
    <dbReference type="NCBI Taxonomy" id="210225"/>
    <lineage>
        <taxon>Eukaryota</taxon>
        <taxon>Viridiplantae</taxon>
        <taxon>Streptophyta</taxon>
        <taxon>Embryophyta</taxon>
        <taxon>Tracheophyta</taxon>
        <taxon>Spermatophyta</taxon>
        <taxon>Magnoliopsida</taxon>
        <taxon>Nymphaeales</taxon>
        <taxon>Nymphaeaceae</taxon>
        <taxon>Nymphaea</taxon>
    </lineage>
</organism>
<evidence type="ECO:0000256" key="6">
    <source>
        <dbReference type="ARBA" id="ARBA00022801"/>
    </source>
</evidence>
<dbReference type="Gene3D" id="3.30.70.80">
    <property type="entry name" value="Peptidase S8 propeptide/proteinase inhibitor I9"/>
    <property type="match status" value="1"/>
</dbReference>
<dbReference type="CDD" id="cd02120">
    <property type="entry name" value="PA_subtilisin_like"/>
    <property type="match status" value="1"/>
</dbReference>
<dbReference type="OrthoDB" id="206201at2759"/>
<feature type="chain" id="PRO_5023839991" description="Peptidase S8/S53 domain-containing protein" evidence="11">
    <location>
        <begin position="22"/>
        <end position="769"/>
    </location>
</feature>
<dbReference type="PANTHER" id="PTHR10795">
    <property type="entry name" value="PROPROTEIN CONVERTASE SUBTILISIN/KEXIN"/>
    <property type="match status" value="1"/>
</dbReference>
<dbReference type="FunFam" id="3.30.70.80:FF:000003">
    <property type="entry name" value="Subtilisin-like protease SBT1.9"/>
    <property type="match status" value="1"/>
</dbReference>
<keyword evidence="3" id="KW-0964">Secreted</keyword>
<feature type="domain" description="Subtilisin-like protease fibronectin type-III" evidence="14">
    <location>
        <begin position="656"/>
        <end position="765"/>
    </location>
</feature>
<dbReference type="Pfam" id="PF17766">
    <property type="entry name" value="fn3_6"/>
    <property type="match status" value="1"/>
</dbReference>
<keyword evidence="5 11" id="KW-0732">Signal</keyword>
<dbReference type="FunFam" id="3.40.50.200:FF:000006">
    <property type="entry name" value="Subtilisin-like protease SBT1.5"/>
    <property type="match status" value="1"/>
</dbReference>
<evidence type="ECO:0000256" key="8">
    <source>
        <dbReference type="ARBA" id="ARBA00023180"/>
    </source>
</evidence>
<dbReference type="Gene3D" id="3.40.50.200">
    <property type="entry name" value="Peptidase S8/S53 domain"/>
    <property type="match status" value="1"/>
</dbReference>
<dbReference type="Gene3D" id="2.60.40.2310">
    <property type="match status" value="1"/>
</dbReference>